<accession>A0A2U1CMK0</accession>
<dbReference type="RefSeq" id="WP_116518200.1">
    <property type="nucleotide sequence ID" value="NZ_JACCEX010000002.1"/>
</dbReference>
<feature type="transmembrane region" description="Helical" evidence="1">
    <location>
        <begin position="63"/>
        <end position="84"/>
    </location>
</feature>
<protein>
    <submittedName>
        <fullName evidence="2">Uncharacterized protein</fullName>
    </submittedName>
</protein>
<dbReference type="AlphaFoldDB" id="A0A2U1CMK0"/>
<evidence type="ECO:0000313" key="3">
    <source>
        <dbReference type="Proteomes" id="UP000246145"/>
    </source>
</evidence>
<sequence>MKTAIKTTNEIAAAYDSAPLMFKRESTRHPYSPNRRLKPSQEYRFEGKGGYAPNSDKIPLLPAIGYTAAFIGAGAFFMFVGAAAGF</sequence>
<keyword evidence="1" id="KW-0472">Membrane</keyword>
<proteinExistence type="predicted"/>
<reference evidence="2 3" key="1">
    <citation type="submission" date="2018-04" db="EMBL/GenBank/DDBJ databases">
        <title>Genomic Encyclopedia of Type Strains, Phase IV (KMG-IV): sequencing the most valuable type-strain genomes for metagenomic binning, comparative biology and taxonomic classification.</title>
        <authorList>
            <person name="Goeker M."/>
        </authorList>
    </citation>
    <scope>NUCLEOTIDE SEQUENCE [LARGE SCALE GENOMIC DNA]</scope>
    <source>
        <strain evidence="2 3">DSM 10065</strain>
    </source>
</reference>
<dbReference type="Proteomes" id="UP000246145">
    <property type="component" value="Unassembled WGS sequence"/>
</dbReference>
<gene>
    <name evidence="2" type="ORF">C7440_1706</name>
</gene>
<keyword evidence="1" id="KW-0812">Transmembrane</keyword>
<dbReference type="EMBL" id="QEKO01000002">
    <property type="protein sequence ID" value="PVY62213.1"/>
    <property type="molecule type" value="Genomic_DNA"/>
</dbReference>
<keyword evidence="1" id="KW-1133">Transmembrane helix</keyword>
<evidence type="ECO:0000313" key="2">
    <source>
        <dbReference type="EMBL" id="PVY62213.1"/>
    </source>
</evidence>
<keyword evidence="3" id="KW-1185">Reference proteome</keyword>
<name>A0A2U1CMK0_9BURK</name>
<organism evidence="2 3">
    <name type="scientific">Pusillimonas noertemannii</name>
    <dbReference type="NCBI Taxonomy" id="305977"/>
    <lineage>
        <taxon>Bacteria</taxon>
        <taxon>Pseudomonadati</taxon>
        <taxon>Pseudomonadota</taxon>
        <taxon>Betaproteobacteria</taxon>
        <taxon>Burkholderiales</taxon>
        <taxon>Alcaligenaceae</taxon>
        <taxon>Pusillimonas</taxon>
    </lineage>
</organism>
<evidence type="ECO:0000256" key="1">
    <source>
        <dbReference type="SAM" id="Phobius"/>
    </source>
</evidence>
<comment type="caution">
    <text evidence="2">The sequence shown here is derived from an EMBL/GenBank/DDBJ whole genome shotgun (WGS) entry which is preliminary data.</text>
</comment>